<feature type="region of interest" description="Disordered" evidence="1">
    <location>
        <begin position="210"/>
        <end position="231"/>
    </location>
</feature>
<gene>
    <name evidence="2" type="ORF">HCN08_20715</name>
</gene>
<keyword evidence="3" id="KW-1185">Reference proteome</keyword>
<name>A0ABX0ZVQ3_9ACTN</name>
<dbReference type="InterPro" id="IPR027417">
    <property type="entry name" value="P-loop_NTPase"/>
</dbReference>
<dbReference type="EMBL" id="JAATEJ010000017">
    <property type="protein sequence ID" value="NJP45809.1"/>
    <property type="molecule type" value="Genomic_DNA"/>
</dbReference>
<dbReference type="Gene3D" id="3.40.50.300">
    <property type="entry name" value="P-loop containing nucleotide triphosphate hydrolases"/>
    <property type="match status" value="1"/>
</dbReference>
<keyword evidence="2" id="KW-0067">ATP-binding</keyword>
<proteinExistence type="predicted"/>
<reference evidence="2 3" key="1">
    <citation type="submission" date="2020-03" db="EMBL/GenBank/DDBJ databases">
        <title>WGS of actinomycetes isolated from Thailand.</title>
        <authorList>
            <person name="Thawai C."/>
        </authorList>
    </citation>
    <scope>NUCLEOTIDE SEQUENCE [LARGE SCALE GENOMIC DNA]</scope>
    <source>
        <strain evidence="2 3">PRB2-1</strain>
    </source>
</reference>
<evidence type="ECO:0000313" key="2">
    <source>
        <dbReference type="EMBL" id="NJP45809.1"/>
    </source>
</evidence>
<dbReference type="Pfam" id="PF13671">
    <property type="entry name" value="AAA_33"/>
    <property type="match status" value="1"/>
</dbReference>
<evidence type="ECO:0000313" key="3">
    <source>
        <dbReference type="Proteomes" id="UP000734511"/>
    </source>
</evidence>
<dbReference type="SUPFAM" id="SSF52540">
    <property type="entry name" value="P-loop containing nucleoside triphosphate hydrolases"/>
    <property type="match status" value="1"/>
</dbReference>
<dbReference type="RefSeq" id="WP_167984667.1">
    <property type="nucleotide sequence ID" value="NZ_JAATEJ010000017.1"/>
</dbReference>
<organism evidence="2 3">
    <name type="scientific">Actinacidiphila epipremni</name>
    <dbReference type="NCBI Taxonomy" id="2053013"/>
    <lineage>
        <taxon>Bacteria</taxon>
        <taxon>Bacillati</taxon>
        <taxon>Actinomycetota</taxon>
        <taxon>Actinomycetes</taxon>
        <taxon>Kitasatosporales</taxon>
        <taxon>Streptomycetaceae</taxon>
        <taxon>Actinacidiphila</taxon>
    </lineage>
</organism>
<keyword evidence="2" id="KW-0547">Nucleotide-binding</keyword>
<comment type="caution">
    <text evidence="2">The sequence shown here is derived from an EMBL/GenBank/DDBJ whole genome shotgun (WGS) entry which is preliminary data.</text>
</comment>
<sequence length="231" mass="25032">MAFPAGRHDPAAAPADGPRVVRPRGVVDLRSTSGGVEVEYAEGAVVVVTGLPGAGKSTLMARAARAAVVDSQAVRERWAARLPAWVPYGWYRPLVRVEHYARLRGALRRAEPLVVHDSGSQAWVRRWLARTGRRRRRPLHLVTLAVTEREAVAGQQSRGRLVTPYALGRHVRSFLLLERQLAASGTPPPGYASAVLLDRRCAARLHAIRFGAPPPHRTDPAPGAPATLSTT</sequence>
<dbReference type="Proteomes" id="UP000734511">
    <property type="component" value="Unassembled WGS sequence"/>
</dbReference>
<protein>
    <submittedName>
        <fullName evidence="2">ATP-binding protein</fullName>
    </submittedName>
</protein>
<evidence type="ECO:0000256" key="1">
    <source>
        <dbReference type="SAM" id="MobiDB-lite"/>
    </source>
</evidence>
<accession>A0ABX0ZVQ3</accession>
<dbReference type="GO" id="GO:0005524">
    <property type="term" value="F:ATP binding"/>
    <property type="evidence" value="ECO:0007669"/>
    <property type="project" value="UniProtKB-KW"/>
</dbReference>